<dbReference type="GO" id="GO:0005634">
    <property type="term" value="C:nucleus"/>
    <property type="evidence" value="ECO:0007669"/>
    <property type="project" value="TreeGrafter"/>
</dbReference>
<dbReference type="InterPro" id="IPR013087">
    <property type="entry name" value="Znf_C2H2_type"/>
</dbReference>
<proteinExistence type="predicted"/>
<dbReference type="CDD" id="cd23024">
    <property type="entry name" value="zf-HIT_ZNHIT2-3"/>
    <property type="match status" value="1"/>
</dbReference>
<evidence type="ECO:0000256" key="3">
    <source>
        <dbReference type="ARBA" id="ARBA00022833"/>
    </source>
</evidence>
<reference evidence="7" key="1">
    <citation type="submission" date="2023-06" db="EMBL/GenBank/DDBJ databases">
        <title>Genome-scale phylogeny and comparative genomics of the fungal order Sordariales.</title>
        <authorList>
            <consortium name="Lawrence Berkeley National Laboratory"/>
            <person name="Hensen N."/>
            <person name="Bonometti L."/>
            <person name="Westerberg I."/>
            <person name="Brannstrom I.O."/>
            <person name="Guillou S."/>
            <person name="Cros-Aarteil S."/>
            <person name="Calhoun S."/>
            <person name="Haridas S."/>
            <person name="Kuo A."/>
            <person name="Mondo S."/>
            <person name="Pangilinan J."/>
            <person name="Riley R."/>
            <person name="Labutti K."/>
            <person name="Andreopoulos B."/>
            <person name="Lipzen A."/>
            <person name="Chen C."/>
            <person name="Yanf M."/>
            <person name="Daum C."/>
            <person name="Ng V."/>
            <person name="Clum A."/>
            <person name="Steindorff A."/>
            <person name="Ohm R."/>
            <person name="Martin F."/>
            <person name="Silar P."/>
            <person name="Natvig D."/>
            <person name="Lalanne C."/>
            <person name="Gautier V."/>
            <person name="Ament-Velasquez S.L."/>
            <person name="Kruys A."/>
            <person name="Hutchinson M.I."/>
            <person name="Powell A.J."/>
            <person name="Barry K."/>
            <person name="Miller A.N."/>
            <person name="Grigoriev I.V."/>
            <person name="Debuchy R."/>
            <person name="Gladieux P."/>
            <person name="Thoren M.H."/>
            <person name="Johannesson H."/>
        </authorList>
    </citation>
    <scope>NUCLEOTIDE SEQUENCE</scope>
    <source>
        <strain evidence="7">PSN4</strain>
    </source>
</reference>
<feature type="domain" description="HIT-type" evidence="6">
    <location>
        <begin position="60"/>
        <end position="94"/>
    </location>
</feature>
<dbReference type="PANTHER" id="PTHR13483">
    <property type="entry name" value="BOX C_D SNORNA PROTEIN 1-RELATED"/>
    <property type="match status" value="1"/>
</dbReference>
<protein>
    <recommendedName>
        <fullName evidence="6">HIT-type domain-containing protein</fullName>
    </recommendedName>
</protein>
<dbReference type="SUPFAM" id="SSF144232">
    <property type="entry name" value="HIT/MYND zinc finger-like"/>
    <property type="match status" value="1"/>
</dbReference>
<feature type="region of interest" description="Disordered" evidence="5">
    <location>
        <begin position="93"/>
        <end position="122"/>
    </location>
</feature>
<sequence>MAPSSVADDAPPSTGPGATVEVHVHTPTAEIKVSLATMAIKQEQQEHSADPPSKPGPPLCAVCNAELGKYKCPRCRQPYCSVACNRIHKENHPAMPEPGPSAQQPPTSQLQPSSKGEAPSPYDVLFDHRADITRLFKKYPHLQSQLSKIHQTTLPPDDDTGGGGGGFLPSKQHVLNNLGAKKQPMWSRDVGLRQGAAALRRARTDPGDTGDGVREFCDLVLYLLSKNESSAPGGKGAKDATALVREEVVAEETRIIGRLLEEESEERDR</sequence>
<dbReference type="InterPro" id="IPR051639">
    <property type="entry name" value="BCD1"/>
</dbReference>
<feature type="region of interest" description="Disordered" evidence="5">
    <location>
        <begin position="1"/>
        <end position="21"/>
    </location>
</feature>
<dbReference type="Proteomes" id="UP001239445">
    <property type="component" value="Unassembled WGS sequence"/>
</dbReference>
<dbReference type="GO" id="GO:0070761">
    <property type="term" value="C:pre-snoRNP complex"/>
    <property type="evidence" value="ECO:0007669"/>
    <property type="project" value="TreeGrafter"/>
</dbReference>
<evidence type="ECO:0000256" key="4">
    <source>
        <dbReference type="PROSITE-ProRule" id="PRU00453"/>
    </source>
</evidence>
<feature type="compositionally biased region" description="Low complexity" evidence="5">
    <location>
        <begin position="100"/>
        <end position="114"/>
    </location>
</feature>
<dbReference type="AlphaFoldDB" id="A0AAJ0BQQ2"/>
<evidence type="ECO:0000259" key="6">
    <source>
        <dbReference type="PROSITE" id="PS51083"/>
    </source>
</evidence>
<evidence type="ECO:0000313" key="7">
    <source>
        <dbReference type="EMBL" id="KAK1761389.1"/>
    </source>
</evidence>
<evidence type="ECO:0000256" key="1">
    <source>
        <dbReference type="ARBA" id="ARBA00022723"/>
    </source>
</evidence>
<organism evidence="7 8">
    <name type="scientific">Echria macrotheca</name>
    <dbReference type="NCBI Taxonomy" id="438768"/>
    <lineage>
        <taxon>Eukaryota</taxon>
        <taxon>Fungi</taxon>
        <taxon>Dikarya</taxon>
        <taxon>Ascomycota</taxon>
        <taxon>Pezizomycotina</taxon>
        <taxon>Sordariomycetes</taxon>
        <taxon>Sordariomycetidae</taxon>
        <taxon>Sordariales</taxon>
        <taxon>Schizotheciaceae</taxon>
        <taxon>Echria</taxon>
    </lineage>
</organism>
<feature type="region of interest" description="Disordered" evidence="5">
    <location>
        <begin position="151"/>
        <end position="171"/>
    </location>
</feature>
<dbReference type="PROSITE" id="PS51083">
    <property type="entry name" value="ZF_HIT"/>
    <property type="match status" value="1"/>
</dbReference>
<dbReference type="PANTHER" id="PTHR13483:SF11">
    <property type="entry name" value="ZINC FINGER HIT DOMAIN-CONTAINING PROTEIN 3"/>
    <property type="match status" value="1"/>
</dbReference>
<feature type="region of interest" description="Disordered" evidence="5">
    <location>
        <begin position="37"/>
        <end position="57"/>
    </location>
</feature>
<keyword evidence="8" id="KW-1185">Reference proteome</keyword>
<evidence type="ECO:0000256" key="5">
    <source>
        <dbReference type="SAM" id="MobiDB-lite"/>
    </source>
</evidence>
<gene>
    <name evidence="7" type="ORF">QBC47DRAFT_409408</name>
</gene>
<keyword evidence="2 4" id="KW-0863">Zinc-finger</keyword>
<dbReference type="GO" id="GO:0000463">
    <property type="term" value="P:maturation of LSU-rRNA from tricistronic rRNA transcript (SSU-rRNA, 5.8S rRNA, LSU-rRNA)"/>
    <property type="evidence" value="ECO:0007669"/>
    <property type="project" value="TreeGrafter"/>
</dbReference>
<dbReference type="GO" id="GO:0048254">
    <property type="term" value="P:snoRNA localization"/>
    <property type="evidence" value="ECO:0007669"/>
    <property type="project" value="TreeGrafter"/>
</dbReference>
<keyword evidence="3" id="KW-0862">Zinc</keyword>
<dbReference type="PROSITE" id="PS00028">
    <property type="entry name" value="ZINC_FINGER_C2H2_1"/>
    <property type="match status" value="1"/>
</dbReference>
<dbReference type="GO" id="GO:0008270">
    <property type="term" value="F:zinc ion binding"/>
    <property type="evidence" value="ECO:0007669"/>
    <property type="project" value="UniProtKB-UniRule"/>
</dbReference>
<name>A0AAJ0BQQ2_9PEZI</name>
<comment type="caution">
    <text evidence="7">The sequence shown here is derived from an EMBL/GenBank/DDBJ whole genome shotgun (WGS) entry which is preliminary data.</text>
</comment>
<keyword evidence="1" id="KW-0479">Metal-binding</keyword>
<dbReference type="Pfam" id="PF04438">
    <property type="entry name" value="zf-HIT"/>
    <property type="match status" value="1"/>
</dbReference>
<evidence type="ECO:0000313" key="8">
    <source>
        <dbReference type="Proteomes" id="UP001239445"/>
    </source>
</evidence>
<dbReference type="EMBL" id="MU839827">
    <property type="protein sequence ID" value="KAK1761389.1"/>
    <property type="molecule type" value="Genomic_DNA"/>
</dbReference>
<accession>A0AAJ0BQQ2</accession>
<dbReference type="GO" id="GO:0000492">
    <property type="term" value="P:box C/D snoRNP assembly"/>
    <property type="evidence" value="ECO:0007669"/>
    <property type="project" value="TreeGrafter"/>
</dbReference>
<dbReference type="InterPro" id="IPR007529">
    <property type="entry name" value="Znf_HIT"/>
</dbReference>
<evidence type="ECO:0000256" key="2">
    <source>
        <dbReference type="ARBA" id="ARBA00022771"/>
    </source>
</evidence>
<dbReference type="Gene3D" id="3.30.60.190">
    <property type="match status" value="1"/>
</dbReference>